<dbReference type="GO" id="GO:0032259">
    <property type="term" value="P:methylation"/>
    <property type="evidence" value="ECO:0007669"/>
    <property type="project" value="UniProtKB-KW"/>
</dbReference>
<accession>A0AAP9CYZ0</accession>
<dbReference type="PROSITE" id="PS00092">
    <property type="entry name" value="N6_MTASE"/>
    <property type="match status" value="1"/>
</dbReference>
<protein>
    <recommendedName>
        <fullName evidence="1">site-specific DNA-methyltransferase (adenine-specific)</fullName>
        <ecNumber evidence="1">2.1.1.72</ecNumber>
    </recommendedName>
</protein>
<keyword evidence="6" id="KW-0238">DNA-binding</keyword>
<feature type="domain" description="TaqI-like C-terminal specificity" evidence="9">
    <location>
        <begin position="887"/>
        <end position="1052"/>
    </location>
</feature>
<gene>
    <name evidence="10" type="ORF">IA74_009000</name>
</gene>
<dbReference type="EC" id="2.1.1.72" evidence="1"/>
<dbReference type="SUPFAM" id="SSF53335">
    <property type="entry name" value="S-adenosyl-L-methionine-dependent methyltransferases"/>
    <property type="match status" value="1"/>
</dbReference>
<dbReference type="REBASE" id="313088">
    <property type="entry name" value="Bfr67BORF9000P"/>
</dbReference>
<keyword evidence="5" id="KW-0680">Restriction system</keyword>
<dbReference type="RefSeq" id="WP_137569031.1">
    <property type="nucleotide sequence ID" value="NZ_CP036553.1"/>
</dbReference>
<evidence type="ECO:0000259" key="9">
    <source>
        <dbReference type="Pfam" id="PF12950"/>
    </source>
</evidence>
<evidence type="ECO:0000313" key="11">
    <source>
        <dbReference type="Proteomes" id="UP000028294"/>
    </source>
</evidence>
<dbReference type="InterPro" id="IPR025931">
    <property type="entry name" value="TaqI_C"/>
</dbReference>
<evidence type="ECO:0000313" key="10">
    <source>
        <dbReference type="EMBL" id="QCQ36239.1"/>
    </source>
</evidence>
<keyword evidence="3" id="KW-0808">Transferase</keyword>
<keyword evidence="4" id="KW-0949">S-adenosyl-L-methionine</keyword>
<dbReference type="PANTHER" id="PTHR33841">
    <property type="entry name" value="DNA METHYLTRANSFERASE YEEA-RELATED"/>
    <property type="match status" value="1"/>
</dbReference>
<comment type="catalytic activity">
    <reaction evidence="7">
        <text>a 2'-deoxyadenosine in DNA + S-adenosyl-L-methionine = an N(6)-methyl-2'-deoxyadenosine in DNA + S-adenosyl-L-homocysteine + H(+)</text>
        <dbReference type="Rhea" id="RHEA:15197"/>
        <dbReference type="Rhea" id="RHEA-COMP:12418"/>
        <dbReference type="Rhea" id="RHEA-COMP:12419"/>
        <dbReference type="ChEBI" id="CHEBI:15378"/>
        <dbReference type="ChEBI" id="CHEBI:57856"/>
        <dbReference type="ChEBI" id="CHEBI:59789"/>
        <dbReference type="ChEBI" id="CHEBI:90615"/>
        <dbReference type="ChEBI" id="CHEBI:90616"/>
        <dbReference type="EC" id="2.1.1.72"/>
    </reaction>
</comment>
<dbReference type="EMBL" id="CP036553">
    <property type="protein sequence ID" value="QCQ36239.1"/>
    <property type="molecule type" value="Genomic_DNA"/>
</dbReference>
<evidence type="ECO:0000256" key="2">
    <source>
        <dbReference type="ARBA" id="ARBA00022603"/>
    </source>
</evidence>
<dbReference type="PANTHER" id="PTHR33841:SF1">
    <property type="entry name" value="DNA METHYLTRANSFERASE A"/>
    <property type="match status" value="1"/>
</dbReference>
<evidence type="ECO:0000256" key="5">
    <source>
        <dbReference type="ARBA" id="ARBA00022747"/>
    </source>
</evidence>
<evidence type="ECO:0000256" key="1">
    <source>
        <dbReference type="ARBA" id="ARBA00011900"/>
    </source>
</evidence>
<dbReference type="Pfam" id="PF07669">
    <property type="entry name" value="Eco57I"/>
    <property type="match status" value="1"/>
</dbReference>
<dbReference type="GO" id="GO:0009307">
    <property type="term" value="P:DNA restriction-modification system"/>
    <property type="evidence" value="ECO:0007669"/>
    <property type="project" value="UniProtKB-KW"/>
</dbReference>
<dbReference type="GO" id="GO:0003677">
    <property type="term" value="F:DNA binding"/>
    <property type="evidence" value="ECO:0007669"/>
    <property type="project" value="UniProtKB-KW"/>
</dbReference>
<evidence type="ECO:0000259" key="8">
    <source>
        <dbReference type="Pfam" id="PF07669"/>
    </source>
</evidence>
<dbReference type="GO" id="GO:0009007">
    <property type="term" value="F:site-specific DNA-methyltransferase (adenine-specific) activity"/>
    <property type="evidence" value="ECO:0007669"/>
    <property type="project" value="UniProtKB-EC"/>
</dbReference>
<evidence type="ECO:0000256" key="7">
    <source>
        <dbReference type="ARBA" id="ARBA00047942"/>
    </source>
</evidence>
<evidence type="ECO:0000256" key="3">
    <source>
        <dbReference type="ARBA" id="ARBA00022679"/>
    </source>
</evidence>
<dbReference type="AlphaFoldDB" id="A0AAP9CYZ0"/>
<keyword evidence="2 10" id="KW-0489">Methyltransferase</keyword>
<name>A0AAP9CYZ0_BACFG</name>
<sequence length="1115" mass="129594">MNKDKLKEYLSKPFQGCRSFLDEIIFPIFGEENFEDTYETELLEAQSEVQLLAEQTGIKSIKQVGQIPVGVDLLLIFDITVLDRVMMERNRVNIQRVIRRVMESFSSAFMLFHYDDDNRWDWRFSYCHKGATDKETTDNKRYTFLLGPGQSCRTATENFIKLAEKHEDIEISDIERAFDVEALSDEFFGKYKEQYEKFVCYITGKKYVKSGNKYVEKVVGEPHSTMYAAFNYNDKLVRDYIKQMLGRITFLHFLQKKGWMGVPEGGQWGEGDQQFMRNLFISASDEQKEDFLDVVLEPLFGQGLDTDRSINDDIFDTYVALEKGSRVRIPYLNGGLFERNNLDEIKTQFPANFFSELLDFFYQYNFTIDENDPNEAQVGVDPEMLGRIFENLLEDNKDKGAFYTPKEIVRYMCRQSLIAHLQTDICDEAQKESIAQFVTTYDVSLIGGESSELAVNIDQKLKEVKICDPSIGSGAFPMGLLKELFMCRGAIEHFDNAADIKRHIIQQNIYGVDIERGAVDIARLRFWLSLIVDEISPVTLPNLDYKIMQGNSLLEQYKGIDLSRIAQDSRQIVNNTQTLEIFDTMLDVYRKDLREMINRYYFESDHVNKNELVQCINKNIIKQLTEIGIQTDLSSIDIQSNEQFFLWHTWFGDVLNNPSGNNGFDIVIGNPPYLRIQELRKSNSQLADILSKQYKSATGSFDLYVTFVEKAINIVKKKGVIAYIMPVKWTNSAFGKGLREFLLKKSFVSTIINFGAYQVFEASTYTGIHIFKLAETLKYLELNRNLRSLSELDLFLNALSTNDFVDIKLNDADPWVLTNKAIHDLLDKLNRFPCRLSDVFEKIFQGIATSKDDVYFLYDCQKLDSNLIEGESKYLHRRITIEKDLVKPLLKGEDVHRYEHLYSNRYVIFPYNLNRNSAELYTEKQIKTMFPKGYEYLKECESELRDREKGRFNNDKWYMFGRTQGINFGGIPKLLAPEISLGGNFSYDINGQFYSTTKVYGYIKKSNCKYSYHFLLGLLNSNTFWFFIQNTGYILRGGYFTFKTNYVAPFPIPNFDDANKQIINDIEKEVENILNKRERDSKCDVSCFMQRIDDLVFQLYGFTKNEIITITSMSF</sequence>
<dbReference type="PRINTS" id="PR00507">
    <property type="entry name" value="N12N6MTFRASE"/>
</dbReference>
<organism evidence="10 11">
    <name type="scientific">Bacteroides fragilis</name>
    <dbReference type="NCBI Taxonomy" id="817"/>
    <lineage>
        <taxon>Bacteria</taxon>
        <taxon>Pseudomonadati</taxon>
        <taxon>Bacteroidota</taxon>
        <taxon>Bacteroidia</taxon>
        <taxon>Bacteroidales</taxon>
        <taxon>Bacteroidaceae</taxon>
        <taxon>Bacteroides</taxon>
    </lineage>
</organism>
<dbReference type="InterPro" id="IPR029063">
    <property type="entry name" value="SAM-dependent_MTases_sf"/>
</dbReference>
<proteinExistence type="predicted"/>
<evidence type="ECO:0000256" key="6">
    <source>
        <dbReference type="ARBA" id="ARBA00023125"/>
    </source>
</evidence>
<dbReference type="Pfam" id="PF12950">
    <property type="entry name" value="TaqI_C"/>
    <property type="match status" value="1"/>
</dbReference>
<dbReference type="Gene3D" id="3.40.50.150">
    <property type="entry name" value="Vaccinia Virus protein VP39"/>
    <property type="match status" value="1"/>
</dbReference>
<reference evidence="10 11" key="1">
    <citation type="submission" date="2019-03" db="EMBL/GenBank/DDBJ databases">
        <title>Complete genome assembly of MDR B. fragilis.</title>
        <authorList>
            <person name="Sydenham T.V."/>
            <person name="Hasman H."/>
            <person name="Justesen U.S."/>
        </authorList>
    </citation>
    <scope>NUCLEOTIDE SEQUENCE [LARGE SCALE GENOMIC DNA]</scope>
    <source>
        <strain evidence="10 11">DCMOUH0067B</strain>
    </source>
</reference>
<dbReference type="InterPro" id="IPR002052">
    <property type="entry name" value="DNA_methylase_N6_adenine_CS"/>
</dbReference>
<feature type="domain" description="Type II methyltransferase M.TaqI-like" evidence="8">
    <location>
        <begin position="507"/>
        <end position="760"/>
    </location>
</feature>
<dbReference type="InterPro" id="IPR011639">
    <property type="entry name" value="MethylTrfase_TaqI-like_dom"/>
</dbReference>
<dbReference type="InterPro" id="IPR050953">
    <property type="entry name" value="N4_N6_ade-DNA_methylase"/>
</dbReference>
<dbReference type="Proteomes" id="UP000028294">
    <property type="component" value="Chromosome"/>
</dbReference>
<evidence type="ECO:0000256" key="4">
    <source>
        <dbReference type="ARBA" id="ARBA00022691"/>
    </source>
</evidence>